<dbReference type="Gene3D" id="2.40.30.100">
    <property type="entry name" value="AF2212/PG0164-like"/>
    <property type="match status" value="1"/>
</dbReference>
<reference evidence="1 2" key="1">
    <citation type="submission" date="2015-02" db="EMBL/GenBank/DDBJ databases">
        <title>Draft genome sequences of ten Microbacterium spp. with emphasis on heavy metal contaminated environments.</title>
        <authorList>
            <person name="Corretto E."/>
        </authorList>
    </citation>
    <scope>NUCLEOTIDE SEQUENCE [LARGE SCALE GENOMIC DNA]</scope>
    <source>
        <strain evidence="1 2">ARN176</strain>
    </source>
</reference>
<organism evidence="1 2">
    <name type="scientific">Microbacterium azadirachtae</name>
    <dbReference type="NCBI Taxonomy" id="582680"/>
    <lineage>
        <taxon>Bacteria</taxon>
        <taxon>Bacillati</taxon>
        <taxon>Actinomycetota</taxon>
        <taxon>Actinomycetes</taxon>
        <taxon>Micrococcales</taxon>
        <taxon>Microbacteriaceae</taxon>
        <taxon>Microbacterium</taxon>
    </lineage>
</organism>
<dbReference type="Proteomes" id="UP000033740">
    <property type="component" value="Unassembled WGS sequence"/>
</dbReference>
<dbReference type="PATRIC" id="fig|582680.6.peg.2398"/>
<dbReference type="AlphaFoldDB" id="A0A0F0LIQ9"/>
<dbReference type="InterPro" id="IPR015018">
    <property type="entry name" value="DUF1905"/>
</dbReference>
<dbReference type="RefSeq" id="WP_045272425.1">
    <property type="nucleotide sequence ID" value="NZ_JYIX01000036.1"/>
</dbReference>
<evidence type="ECO:0008006" key="3">
    <source>
        <dbReference type="Google" id="ProtNLM"/>
    </source>
</evidence>
<keyword evidence="2" id="KW-1185">Reference proteome</keyword>
<dbReference type="SUPFAM" id="SSF141694">
    <property type="entry name" value="AF2212/PG0164-like"/>
    <property type="match status" value="1"/>
</dbReference>
<comment type="caution">
    <text evidence="1">The sequence shown here is derived from an EMBL/GenBank/DDBJ whole genome shotgun (WGS) entry which is preliminary data.</text>
</comment>
<proteinExistence type="predicted"/>
<dbReference type="STRING" id="582680.RS86_02332"/>
<evidence type="ECO:0000313" key="1">
    <source>
        <dbReference type="EMBL" id="KJL32554.1"/>
    </source>
</evidence>
<accession>A0A0F0LIQ9</accession>
<gene>
    <name evidence="1" type="ORF">RS86_02332</name>
</gene>
<evidence type="ECO:0000313" key="2">
    <source>
        <dbReference type="Proteomes" id="UP000033740"/>
    </source>
</evidence>
<sequence length="94" mass="9978">MLTQPDIPVEFDATLRIAPETGSWTVFDVPDSREIFGTGNPVKVTGAIDGHPMAITLMPTRNGAHVGPVKAELRKTIGKAAGDAVRIRLDGRAS</sequence>
<dbReference type="Pfam" id="PF08922">
    <property type="entry name" value="DUF1905"/>
    <property type="match status" value="1"/>
</dbReference>
<dbReference type="InterPro" id="IPR037079">
    <property type="entry name" value="AF2212/PG0164-like_sf"/>
</dbReference>
<name>A0A0F0LIQ9_9MICO</name>
<dbReference type="EMBL" id="JYIX01000036">
    <property type="protein sequence ID" value="KJL32554.1"/>
    <property type="molecule type" value="Genomic_DNA"/>
</dbReference>
<protein>
    <recommendedName>
        <fullName evidence="3">DUF1905 domain-containing protein</fullName>
    </recommendedName>
</protein>